<organism evidence="1 2">
    <name type="scientific">Reichenbachiella agarivorans</name>
    <dbReference type="NCBI Taxonomy" id="2979464"/>
    <lineage>
        <taxon>Bacteria</taxon>
        <taxon>Pseudomonadati</taxon>
        <taxon>Bacteroidota</taxon>
        <taxon>Cytophagia</taxon>
        <taxon>Cytophagales</taxon>
        <taxon>Reichenbachiellaceae</taxon>
        <taxon>Reichenbachiella</taxon>
    </lineage>
</organism>
<keyword evidence="2" id="KW-1185">Reference proteome</keyword>
<protein>
    <recommendedName>
        <fullName evidence="3">GTP cyclohydrolase</fullName>
    </recommendedName>
</protein>
<proteinExistence type="predicted"/>
<accession>A0ABY6CLT2</accession>
<evidence type="ECO:0008006" key="3">
    <source>
        <dbReference type="Google" id="ProtNLM"/>
    </source>
</evidence>
<dbReference type="Proteomes" id="UP001065174">
    <property type="component" value="Chromosome"/>
</dbReference>
<name>A0ABY6CLT2_9BACT</name>
<reference evidence="1" key="1">
    <citation type="submission" date="2022-09" db="EMBL/GenBank/DDBJ databases">
        <title>Comparative genomics and taxonomic characterization of three novel marine species of genus Reichenbachiella exhibiting antioxidant and polysaccharide degradation activities.</title>
        <authorList>
            <person name="Muhammad N."/>
            <person name="Lee Y.-J."/>
            <person name="Ko J."/>
            <person name="Kim S.-G."/>
        </authorList>
    </citation>
    <scope>NUCLEOTIDE SEQUENCE</scope>
    <source>
        <strain evidence="1">BKB1-1</strain>
    </source>
</reference>
<sequence length="204" mass="22029">MRKVNHLKKYSIYAVMLGGLIFTGCSDDDTPEVENEEEVITDVTLVFTNDDDPSDVVTARAEDPDGAGLQELTILDEINLGLNKSYTLTLQIENNLNSPGEDITEEVEEESDEHQFFFSFTDGAFANPTGDGNIDNAADPLNYNDEDANGNPVGLSTAWTTAANALSAGSFSLKLQHLPDIKSSTSEATDGDTDIALTFVLNIN</sequence>
<dbReference type="RefSeq" id="WP_262308905.1">
    <property type="nucleotide sequence ID" value="NZ_CP106679.1"/>
</dbReference>
<evidence type="ECO:0000313" key="1">
    <source>
        <dbReference type="EMBL" id="UXP31466.1"/>
    </source>
</evidence>
<evidence type="ECO:0000313" key="2">
    <source>
        <dbReference type="Proteomes" id="UP001065174"/>
    </source>
</evidence>
<gene>
    <name evidence="1" type="ORF">N6H18_14025</name>
</gene>
<dbReference type="PROSITE" id="PS51257">
    <property type="entry name" value="PROKAR_LIPOPROTEIN"/>
    <property type="match status" value="1"/>
</dbReference>
<dbReference type="EMBL" id="CP106679">
    <property type="protein sequence ID" value="UXP31466.1"/>
    <property type="molecule type" value="Genomic_DNA"/>
</dbReference>